<keyword evidence="1" id="KW-0472">Membrane</keyword>
<dbReference type="OrthoDB" id="1265264at2"/>
<feature type="transmembrane region" description="Helical" evidence="1">
    <location>
        <begin position="12"/>
        <end position="32"/>
    </location>
</feature>
<dbReference type="Proteomes" id="UP000324376">
    <property type="component" value="Unassembled WGS sequence"/>
</dbReference>
<protein>
    <submittedName>
        <fullName evidence="2">Uncharacterized protein</fullName>
    </submittedName>
</protein>
<keyword evidence="1" id="KW-0812">Transmembrane</keyword>
<keyword evidence="3" id="KW-1185">Reference proteome</keyword>
<evidence type="ECO:0000256" key="1">
    <source>
        <dbReference type="SAM" id="Phobius"/>
    </source>
</evidence>
<comment type="caution">
    <text evidence="2">The sequence shown here is derived from an EMBL/GenBank/DDBJ whole genome shotgun (WGS) entry which is preliminary data.</text>
</comment>
<name>A0A5S5CCE4_9FLAO</name>
<keyword evidence="1" id="KW-1133">Transmembrane helix</keyword>
<gene>
    <name evidence="2" type="ORF">BD809_102536</name>
</gene>
<evidence type="ECO:0000313" key="3">
    <source>
        <dbReference type="Proteomes" id="UP000324376"/>
    </source>
</evidence>
<evidence type="ECO:0000313" key="2">
    <source>
        <dbReference type="EMBL" id="TYP76318.1"/>
    </source>
</evidence>
<dbReference type="EMBL" id="VNHU01000002">
    <property type="protein sequence ID" value="TYP76318.1"/>
    <property type="molecule type" value="Genomic_DNA"/>
</dbReference>
<proteinExistence type="predicted"/>
<sequence>MGKNIQIKGIGLIIVGALFLFATHKFAITQFLELGATQSILDQHLFFISIVGMVFLSTAITHHFSPKNTGFVFLGLLLAKMIIASLFIYKMGWFDAEEFWIDKAVFLGFYFLYTILLIVLIIPFLKRI</sequence>
<feature type="transmembrane region" description="Helical" evidence="1">
    <location>
        <begin position="44"/>
        <end position="64"/>
    </location>
</feature>
<dbReference type="RefSeq" id="WP_148781905.1">
    <property type="nucleotide sequence ID" value="NZ_VNHU01000002.1"/>
</dbReference>
<reference evidence="2 3" key="1">
    <citation type="submission" date="2019-07" db="EMBL/GenBank/DDBJ databases">
        <title>Genomic Encyclopedia of Archaeal and Bacterial Type Strains, Phase II (KMG-II): from individual species to whole genera.</title>
        <authorList>
            <person name="Goeker M."/>
        </authorList>
    </citation>
    <scope>NUCLEOTIDE SEQUENCE [LARGE SCALE GENOMIC DNA]</scope>
    <source>
        <strain evidence="2 3">DSM 17527</strain>
    </source>
</reference>
<feature type="transmembrane region" description="Helical" evidence="1">
    <location>
        <begin position="104"/>
        <end position="125"/>
    </location>
</feature>
<organism evidence="2 3">
    <name type="scientific">Aquimarina intermedia</name>
    <dbReference type="NCBI Taxonomy" id="350814"/>
    <lineage>
        <taxon>Bacteria</taxon>
        <taxon>Pseudomonadati</taxon>
        <taxon>Bacteroidota</taxon>
        <taxon>Flavobacteriia</taxon>
        <taxon>Flavobacteriales</taxon>
        <taxon>Flavobacteriaceae</taxon>
        <taxon>Aquimarina</taxon>
    </lineage>
</organism>
<accession>A0A5S5CCE4</accession>
<dbReference type="AlphaFoldDB" id="A0A5S5CCE4"/>
<feature type="transmembrane region" description="Helical" evidence="1">
    <location>
        <begin position="71"/>
        <end position="92"/>
    </location>
</feature>